<comment type="similarity">
    <text evidence="1">Belongs to the peptidase M20A family.</text>
</comment>
<dbReference type="GO" id="GO:0000328">
    <property type="term" value="C:fungal-type vacuole lumen"/>
    <property type="evidence" value="ECO:0007669"/>
    <property type="project" value="TreeGrafter"/>
</dbReference>
<dbReference type="PANTHER" id="PTHR45962">
    <property type="entry name" value="N-FATTY-ACYL-AMINO ACID SYNTHASE/HYDROLASE PM20D1"/>
    <property type="match status" value="1"/>
</dbReference>
<evidence type="ECO:0000313" key="7">
    <source>
        <dbReference type="EMBL" id="KIO27098.1"/>
    </source>
</evidence>
<evidence type="ECO:0000256" key="3">
    <source>
        <dbReference type="ARBA" id="ARBA00022723"/>
    </source>
</evidence>
<evidence type="ECO:0000256" key="2">
    <source>
        <dbReference type="ARBA" id="ARBA00022670"/>
    </source>
</evidence>
<dbReference type="PANTHER" id="PTHR45962:SF1">
    <property type="entry name" value="N-FATTY-ACYL-AMINO ACID SYNTHASE_HYDROLASE PM20D1"/>
    <property type="match status" value="1"/>
</dbReference>
<keyword evidence="3" id="KW-0479">Metal-binding</keyword>
<dbReference type="SUPFAM" id="SSF53187">
    <property type="entry name" value="Zn-dependent exopeptidases"/>
    <property type="match status" value="1"/>
</dbReference>
<keyword evidence="8" id="KW-1185">Reference proteome</keyword>
<evidence type="ECO:0000256" key="1">
    <source>
        <dbReference type="ARBA" id="ARBA00006247"/>
    </source>
</evidence>
<dbReference type="GO" id="GO:0046872">
    <property type="term" value="F:metal ion binding"/>
    <property type="evidence" value="ECO:0007669"/>
    <property type="project" value="UniProtKB-KW"/>
</dbReference>
<dbReference type="GO" id="GO:0004180">
    <property type="term" value="F:carboxypeptidase activity"/>
    <property type="evidence" value="ECO:0007669"/>
    <property type="project" value="TreeGrafter"/>
</dbReference>
<dbReference type="Pfam" id="PF07687">
    <property type="entry name" value="M20_dimer"/>
    <property type="match status" value="1"/>
</dbReference>
<keyword evidence="5" id="KW-0862">Zinc</keyword>
<keyword evidence="2" id="KW-0645">Protease</keyword>
<reference evidence="8" key="2">
    <citation type="submission" date="2015-01" db="EMBL/GenBank/DDBJ databases">
        <title>Evolutionary Origins and Diversification of the Mycorrhizal Mutualists.</title>
        <authorList>
            <consortium name="DOE Joint Genome Institute"/>
            <consortium name="Mycorrhizal Genomics Consortium"/>
            <person name="Kohler A."/>
            <person name="Kuo A."/>
            <person name="Nagy L.G."/>
            <person name="Floudas D."/>
            <person name="Copeland A."/>
            <person name="Barry K.W."/>
            <person name="Cichocki N."/>
            <person name="Veneault-Fourrey C."/>
            <person name="LaButti K."/>
            <person name="Lindquist E.A."/>
            <person name="Lipzen A."/>
            <person name="Lundell T."/>
            <person name="Morin E."/>
            <person name="Murat C."/>
            <person name="Riley R."/>
            <person name="Ohm R."/>
            <person name="Sun H."/>
            <person name="Tunlid A."/>
            <person name="Henrissat B."/>
            <person name="Grigoriev I.V."/>
            <person name="Hibbett D.S."/>
            <person name="Martin F."/>
        </authorList>
    </citation>
    <scope>NUCLEOTIDE SEQUENCE [LARGE SCALE GENOMIC DNA]</scope>
    <source>
        <strain evidence="8">MUT 4182</strain>
    </source>
</reference>
<organism evidence="7 8">
    <name type="scientific">Tulasnella calospora MUT 4182</name>
    <dbReference type="NCBI Taxonomy" id="1051891"/>
    <lineage>
        <taxon>Eukaryota</taxon>
        <taxon>Fungi</taxon>
        <taxon>Dikarya</taxon>
        <taxon>Basidiomycota</taxon>
        <taxon>Agaricomycotina</taxon>
        <taxon>Agaricomycetes</taxon>
        <taxon>Cantharellales</taxon>
        <taxon>Tulasnellaceae</taxon>
        <taxon>Tulasnella</taxon>
    </lineage>
</organism>
<evidence type="ECO:0000313" key="8">
    <source>
        <dbReference type="Proteomes" id="UP000054248"/>
    </source>
</evidence>
<name>A0A0C3L0A0_9AGAM</name>
<evidence type="ECO:0000259" key="6">
    <source>
        <dbReference type="Pfam" id="PF07687"/>
    </source>
</evidence>
<reference evidence="7 8" key="1">
    <citation type="submission" date="2014-04" db="EMBL/GenBank/DDBJ databases">
        <authorList>
            <consortium name="DOE Joint Genome Institute"/>
            <person name="Kuo A."/>
            <person name="Girlanda M."/>
            <person name="Perotto S."/>
            <person name="Kohler A."/>
            <person name="Nagy L.G."/>
            <person name="Floudas D."/>
            <person name="Copeland A."/>
            <person name="Barry K.W."/>
            <person name="Cichocki N."/>
            <person name="Veneault-Fourrey C."/>
            <person name="LaButti K."/>
            <person name="Lindquist E.A."/>
            <person name="Lipzen A."/>
            <person name="Lundell T."/>
            <person name="Morin E."/>
            <person name="Murat C."/>
            <person name="Sun H."/>
            <person name="Tunlid A."/>
            <person name="Henrissat B."/>
            <person name="Grigoriev I.V."/>
            <person name="Hibbett D.S."/>
            <person name="Martin F."/>
            <person name="Nordberg H.P."/>
            <person name="Cantor M.N."/>
            <person name="Hua S.X."/>
        </authorList>
    </citation>
    <scope>NUCLEOTIDE SEQUENCE [LARGE SCALE GENOMIC DNA]</scope>
    <source>
        <strain evidence="7 8">MUT 4182</strain>
    </source>
</reference>
<sequence>GLIGILLAVETLLEEGWTPKRTIILSFGFDEETSGVQGASSLSKYLQARQKMKFSMIVDEGGAYNMAYGRMTAAPAIAEKGYMDVRIKVNAPGGHSSIPPTHTSIGYLALLLAHIEANPRPIHLTLQNPIFKSIECSAIHAPDIPDRLRRHVIQASQGDKTALKKVEQYILNSDGPNAAWIRSVLGTTQAVDMIHGGVKSNALPEEAFAIVNHRVAIDSSLEALKESVVNLLSPVISKHNLELVGFNNASVSAPSGSVRGKVTLSDAWGDALEPAPISSTDSAAYQLLSGSIRAAWEDAHPTEESIIVAPSMMGGNTDTRWYWGLSDSIFRYSHVGGYHFYNGMHTVNEAIRLDGFVDMVKFFSILILNADESKAI</sequence>
<dbReference type="Gene3D" id="3.40.630.10">
    <property type="entry name" value="Zn peptidases"/>
    <property type="match status" value="1"/>
</dbReference>
<dbReference type="AlphaFoldDB" id="A0A0C3L0A0"/>
<dbReference type="GO" id="GO:0051603">
    <property type="term" value="P:proteolysis involved in protein catabolic process"/>
    <property type="evidence" value="ECO:0007669"/>
    <property type="project" value="TreeGrafter"/>
</dbReference>
<evidence type="ECO:0000256" key="4">
    <source>
        <dbReference type="ARBA" id="ARBA00022801"/>
    </source>
</evidence>
<dbReference type="InterPro" id="IPR036264">
    <property type="entry name" value="Bact_exopeptidase_dim_dom"/>
</dbReference>
<dbReference type="Gene3D" id="1.10.150.900">
    <property type="match status" value="1"/>
</dbReference>
<dbReference type="STRING" id="1051891.A0A0C3L0A0"/>
<protein>
    <recommendedName>
        <fullName evidence="6">Peptidase M20 dimerisation domain-containing protein</fullName>
    </recommendedName>
</protein>
<proteinExistence type="inferred from homology"/>
<dbReference type="EMBL" id="KN823014">
    <property type="protein sequence ID" value="KIO27098.1"/>
    <property type="molecule type" value="Genomic_DNA"/>
</dbReference>
<dbReference type="SUPFAM" id="SSF55031">
    <property type="entry name" value="Bacterial exopeptidase dimerisation domain"/>
    <property type="match status" value="1"/>
</dbReference>
<feature type="non-terminal residue" evidence="7">
    <location>
        <position position="1"/>
    </location>
</feature>
<evidence type="ECO:0000256" key="5">
    <source>
        <dbReference type="ARBA" id="ARBA00022833"/>
    </source>
</evidence>
<gene>
    <name evidence="7" type="ORF">M407DRAFT_73707</name>
</gene>
<feature type="domain" description="Peptidase M20 dimerisation" evidence="6">
    <location>
        <begin position="77"/>
        <end position="234"/>
    </location>
</feature>
<dbReference type="OrthoDB" id="3064516at2759"/>
<dbReference type="Gene3D" id="3.30.70.360">
    <property type="match status" value="1"/>
</dbReference>
<keyword evidence="4" id="KW-0378">Hydrolase</keyword>
<dbReference type="Proteomes" id="UP000054248">
    <property type="component" value="Unassembled WGS sequence"/>
</dbReference>
<dbReference type="InterPro" id="IPR011650">
    <property type="entry name" value="Peptidase_M20_dimer"/>
</dbReference>
<accession>A0A0C3L0A0</accession>
<dbReference type="InterPro" id="IPR047177">
    <property type="entry name" value="Pept_M20A"/>
</dbReference>
<dbReference type="HOGENOM" id="CLU_021802_11_0_1"/>
<dbReference type="Pfam" id="PF01546">
    <property type="entry name" value="Peptidase_M20"/>
    <property type="match status" value="1"/>
</dbReference>
<dbReference type="InterPro" id="IPR002933">
    <property type="entry name" value="Peptidase_M20"/>
</dbReference>